<feature type="domain" description="DUF8020" evidence="3">
    <location>
        <begin position="38"/>
        <end position="107"/>
    </location>
</feature>
<dbReference type="Pfam" id="PF26059">
    <property type="entry name" value="DUF8020"/>
    <property type="match status" value="1"/>
</dbReference>
<dbReference type="InterPro" id="IPR058333">
    <property type="entry name" value="DUF8020"/>
</dbReference>
<keyword evidence="2" id="KW-0732">Signal</keyword>
<gene>
    <name evidence="4" type="ORF">ACFP3H_01885</name>
</gene>
<evidence type="ECO:0000313" key="5">
    <source>
        <dbReference type="Proteomes" id="UP001596223"/>
    </source>
</evidence>
<keyword evidence="1" id="KW-0812">Transmembrane</keyword>
<name>A0ABW1JLF7_9NOCA</name>
<comment type="caution">
    <text evidence="4">The sequence shown here is derived from an EMBL/GenBank/DDBJ whole genome shotgun (WGS) entry which is preliminary data.</text>
</comment>
<reference evidence="5" key="1">
    <citation type="journal article" date="2019" name="Int. J. Syst. Evol. Microbiol.">
        <title>The Global Catalogue of Microorganisms (GCM) 10K type strain sequencing project: providing services to taxonomists for standard genome sequencing and annotation.</title>
        <authorList>
            <consortium name="The Broad Institute Genomics Platform"/>
            <consortium name="The Broad Institute Genome Sequencing Center for Infectious Disease"/>
            <person name="Wu L."/>
            <person name="Ma J."/>
        </authorList>
    </citation>
    <scope>NUCLEOTIDE SEQUENCE [LARGE SCALE GENOMIC DNA]</scope>
    <source>
        <strain evidence="5">CCUG 36956</strain>
    </source>
</reference>
<dbReference type="EMBL" id="JBHSQN010000001">
    <property type="protein sequence ID" value="MFC6009792.1"/>
    <property type="molecule type" value="Genomic_DNA"/>
</dbReference>
<feature type="transmembrane region" description="Helical" evidence="1">
    <location>
        <begin position="137"/>
        <end position="164"/>
    </location>
</feature>
<dbReference type="Proteomes" id="UP001596223">
    <property type="component" value="Unassembled WGS sequence"/>
</dbReference>
<feature type="signal peptide" evidence="2">
    <location>
        <begin position="1"/>
        <end position="31"/>
    </location>
</feature>
<proteinExistence type="predicted"/>
<protein>
    <submittedName>
        <fullName evidence="4">Ammonium transporter</fullName>
    </submittedName>
</protein>
<sequence length="216" mass="21733">MGIVHMIIRTLAAATIAVLAAALVGAGTAGADPVPPNIEYRTEVVGNTLVTTLTHGSFLRTADGVDIRDESGATLVSLPLSVRDGTFEYPLPHKLREDGRVLELTAVKDVAAAIPNATPVASPAENYAAQNNFASSFGLATAVGSFIGMGLGAVIGMIVGGVIIPGVGILPGLITGASVGGIIGTIVVGGPTLVIAGFDLINTWNAPPGTTQWATK</sequence>
<dbReference type="RefSeq" id="WP_378598533.1">
    <property type="nucleotide sequence ID" value="NZ_JBHSQN010000001.1"/>
</dbReference>
<accession>A0ABW1JLF7</accession>
<keyword evidence="5" id="KW-1185">Reference proteome</keyword>
<feature type="transmembrane region" description="Helical" evidence="1">
    <location>
        <begin position="176"/>
        <end position="198"/>
    </location>
</feature>
<organism evidence="4 5">
    <name type="scientific">Nocardia lasii</name>
    <dbReference type="NCBI Taxonomy" id="1616107"/>
    <lineage>
        <taxon>Bacteria</taxon>
        <taxon>Bacillati</taxon>
        <taxon>Actinomycetota</taxon>
        <taxon>Actinomycetes</taxon>
        <taxon>Mycobacteriales</taxon>
        <taxon>Nocardiaceae</taxon>
        <taxon>Nocardia</taxon>
    </lineage>
</organism>
<feature type="chain" id="PRO_5045928517" evidence="2">
    <location>
        <begin position="32"/>
        <end position="216"/>
    </location>
</feature>
<evidence type="ECO:0000259" key="3">
    <source>
        <dbReference type="Pfam" id="PF26059"/>
    </source>
</evidence>
<keyword evidence="1" id="KW-1133">Transmembrane helix</keyword>
<keyword evidence="1" id="KW-0472">Membrane</keyword>
<evidence type="ECO:0000256" key="2">
    <source>
        <dbReference type="SAM" id="SignalP"/>
    </source>
</evidence>
<evidence type="ECO:0000256" key="1">
    <source>
        <dbReference type="SAM" id="Phobius"/>
    </source>
</evidence>
<evidence type="ECO:0000313" key="4">
    <source>
        <dbReference type="EMBL" id="MFC6009792.1"/>
    </source>
</evidence>